<feature type="binding site" evidence="4">
    <location>
        <position position="11"/>
    </location>
    <ligand>
        <name>a divalent metal cation</name>
        <dbReference type="ChEBI" id="CHEBI:60240"/>
        <label>1</label>
    </ligand>
</feature>
<reference evidence="5 6" key="1">
    <citation type="journal article" date="2014" name="PLoS ONE">
        <title>Physiological and genomic features of a novel sulfur-oxidizing gammaproteobacterium belonging to a previously uncultivated symbiotic lineage isolated from a hydrothermal vent.</title>
        <authorList>
            <person name="Nunoura T."/>
            <person name="Takaki Y."/>
            <person name="Kazama H."/>
            <person name="Kakuta J."/>
            <person name="Shimamura S."/>
            <person name="Makita H."/>
            <person name="Hirai M."/>
            <person name="Miyazaki M."/>
            <person name="Takai K."/>
        </authorList>
    </citation>
    <scope>NUCLEOTIDE SEQUENCE [LARGE SCALE GENOMIC DNA]</scope>
    <source>
        <strain evidence="5 6">Hiromi1</strain>
    </source>
</reference>
<dbReference type="Gene3D" id="3.20.20.140">
    <property type="entry name" value="Metal-dependent hydrolases"/>
    <property type="match status" value="1"/>
</dbReference>
<evidence type="ECO:0000256" key="4">
    <source>
        <dbReference type="PIRSR" id="PIRSR005902-1"/>
    </source>
</evidence>
<dbReference type="GO" id="GO:0046872">
    <property type="term" value="F:metal ion binding"/>
    <property type="evidence" value="ECO:0007669"/>
    <property type="project" value="UniProtKB-KW"/>
</dbReference>
<keyword evidence="3" id="KW-0378">Hydrolase</keyword>
<dbReference type="CDD" id="cd01310">
    <property type="entry name" value="TatD_DNAse"/>
    <property type="match status" value="1"/>
</dbReference>
<name>A0A7U6GJ80_9GAMM</name>
<evidence type="ECO:0000256" key="1">
    <source>
        <dbReference type="ARBA" id="ARBA00009275"/>
    </source>
</evidence>
<comment type="similarity">
    <text evidence="1">Belongs to the metallo-dependent hydrolases superfamily. TatD-type hydrolase family.</text>
</comment>
<dbReference type="InterPro" id="IPR032466">
    <property type="entry name" value="Metal_Hydrolase"/>
</dbReference>
<dbReference type="Proteomes" id="UP000031631">
    <property type="component" value="Chromosome"/>
</dbReference>
<dbReference type="InterPro" id="IPR001130">
    <property type="entry name" value="TatD-like"/>
</dbReference>
<dbReference type="PROSITE" id="PS01090">
    <property type="entry name" value="TATD_2"/>
    <property type="match status" value="1"/>
</dbReference>
<keyword evidence="6" id="KW-1185">Reference proteome</keyword>
<feature type="binding site" evidence="4">
    <location>
        <position position="95"/>
    </location>
    <ligand>
        <name>a divalent metal cation</name>
        <dbReference type="ChEBI" id="CHEBI:60240"/>
        <label>1</label>
    </ligand>
</feature>
<dbReference type="KEGG" id="tbn:TBH_C1653"/>
<dbReference type="PANTHER" id="PTHR46124">
    <property type="entry name" value="D-AMINOACYL-TRNA DEACYLASE"/>
    <property type="match status" value="1"/>
</dbReference>
<evidence type="ECO:0000256" key="3">
    <source>
        <dbReference type="ARBA" id="ARBA00022801"/>
    </source>
</evidence>
<dbReference type="Pfam" id="PF01026">
    <property type="entry name" value="TatD_DNase"/>
    <property type="match status" value="1"/>
</dbReference>
<dbReference type="OrthoDB" id="9810005at2"/>
<evidence type="ECO:0000313" key="6">
    <source>
        <dbReference type="Proteomes" id="UP000031631"/>
    </source>
</evidence>
<dbReference type="SUPFAM" id="SSF51556">
    <property type="entry name" value="Metallo-dependent hydrolases"/>
    <property type="match status" value="1"/>
</dbReference>
<dbReference type="EMBL" id="AP012273">
    <property type="protein sequence ID" value="BAO44570.1"/>
    <property type="molecule type" value="Genomic_DNA"/>
</dbReference>
<keyword evidence="2 4" id="KW-0479">Metal-binding</keyword>
<dbReference type="InterPro" id="IPR018228">
    <property type="entry name" value="DNase_TatD-rel_CS"/>
</dbReference>
<sequence>MTDFIIDSHCHLDMPDFDKDRQQVLKNARKAGVHGFVIPGTTAGRWNKVLKIARNAEDIWPALGLHPYYCNDHTETELEQLAAQIAREPPVAIGEIGLDLFLPQLDEAKQRFYLEAQLDMAREFDLPVILHIRKANDPMLQLLRNHPVKGGICHAFSGSLQHAHKFIDMGFCLGFGGMLTYERSRKLRQLAKNLPLTALLLETDAPDMSGEKHRYQRNSPEYLPEVLDVLEKLRAESRERIAHQTTLNLQQLLGLEIPGFH</sequence>
<organism evidence="5 6">
    <name type="scientific">Thiolapillus brandeum</name>
    <dbReference type="NCBI Taxonomy" id="1076588"/>
    <lineage>
        <taxon>Bacteria</taxon>
        <taxon>Pseudomonadati</taxon>
        <taxon>Pseudomonadota</taxon>
        <taxon>Gammaproteobacteria</taxon>
        <taxon>Chromatiales</taxon>
        <taxon>Sedimenticolaceae</taxon>
        <taxon>Thiolapillus</taxon>
    </lineage>
</organism>
<dbReference type="AlphaFoldDB" id="A0A7U6GJ80"/>
<dbReference type="PIRSF" id="PIRSF005902">
    <property type="entry name" value="DNase_TatD"/>
    <property type="match status" value="1"/>
</dbReference>
<dbReference type="FunFam" id="3.20.20.140:FF:000005">
    <property type="entry name" value="TatD family hydrolase"/>
    <property type="match status" value="1"/>
</dbReference>
<evidence type="ECO:0000256" key="2">
    <source>
        <dbReference type="ARBA" id="ARBA00022723"/>
    </source>
</evidence>
<accession>A0A7U6GJ80</accession>
<dbReference type="PROSITE" id="PS01091">
    <property type="entry name" value="TATD_3"/>
    <property type="match status" value="1"/>
</dbReference>
<feature type="binding site" evidence="4">
    <location>
        <position position="204"/>
    </location>
    <ligand>
        <name>a divalent metal cation</name>
        <dbReference type="ChEBI" id="CHEBI:60240"/>
        <label>1</label>
    </ligand>
</feature>
<evidence type="ECO:0000313" key="5">
    <source>
        <dbReference type="EMBL" id="BAO44570.1"/>
    </source>
</evidence>
<proteinExistence type="inferred from homology"/>
<feature type="binding site" evidence="4">
    <location>
        <position position="131"/>
    </location>
    <ligand>
        <name>a divalent metal cation</name>
        <dbReference type="ChEBI" id="CHEBI:60240"/>
        <label>2</label>
    </ligand>
</feature>
<feature type="binding site" evidence="4">
    <location>
        <position position="9"/>
    </location>
    <ligand>
        <name>a divalent metal cation</name>
        <dbReference type="ChEBI" id="CHEBI:60240"/>
        <label>1</label>
    </ligand>
</feature>
<dbReference type="GO" id="GO:0016788">
    <property type="term" value="F:hydrolase activity, acting on ester bonds"/>
    <property type="evidence" value="ECO:0007669"/>
    <property type="project" value="InterPro"/>
</dbReference>
<dbReference type="RefSeq" id="WP_041067562.1">
    <property type="nucleotide sequence ID" value="NZ_AP012273.1"/>
</dbReference>
<dbReference type="GO" id="GO:0005829">
    <property type="term" value="C:cytosol"/>
    <property type="evidence" value="ECO:0007669"/>
    <property type="project" value="TreeGrafter"/>
</dbReference>
<feature type="binding site" evidence="4">
    <location>
        <position position="154"/>
    </location>
    <ligand>
        <name>a divalent metal cation</name>
        <dbReference type="ChEBI" id="CHEBI:60240"/>
        <label>2</label>
    </ligand>
</feature>
<dbReference type="PROSITE" id="PS01137">
    <property type="entry name" value="TATD_1"/>
    <property type="match status" value="1"/>
</dbReference>
<gene>
    <name evidence="5" type="ORF">TBH_C1653</name>
</gene>
<dbReference type="PANTHER" id="PTHR46124:SF3">
    <property type="entry name" value="HYDROLASE"/>
    <property type="match status" value="1"/>
</dbReference>
<protein>
    <submittedName>
        <fullName evidence="5">TatD DNase family protein</fullName>
    </submittedName>
</protein>